<dbReference type="InterPro" id="IPR014729">
    <property type="entry name" value="Rossmann-like_a/b/a_fold"/>
</dbReference>
<dbReference type="Gene3D" id="3.40.50.620">
    <property type="entry name" value="HUPs"/>
    <property type="match status" value="1"/>
</dbReference>
<dbReference type="AlphaFoldDB" id="C0W8C3"/>
<dbReference type="InterPro" id="IPR029055">
    <property type="entry name" value="Ntn_hydrolases_N"/>
</dbReference>
<evidence type="ECO:0000256" key="2">
    <source>
        <dbReference type="ARBA" id="ARBA00012737"/>
    </source>
</evidence>
<dbReference type="STRING" id="103621.GCA_001067145_01776"/>
<dbReference type="GeneID" id="81708014"/>
<evidence type="ECO:0000256" key="4">
    <source>
        <dbReference type="ARBA" id="ARBA00048741"/>
    </source>
</evidence>
<gene>
    <name evidence="6" type="ORF">HMPREF0058_2117</name>
</gene>
<dbReference type="PANTHER" id="PTHR43284:SF1">
    <property type="entry name" value="ASPARAGINE SYNTHETASE"/>
    <property type="match status" value="1"/>
</dbReference>
<sequence length="549" mass="60906">MKIDLALRAPQWAALTPTDCGGPCAVAPESSVHVRADYPCPAPTDPQVLRSHPGRLAAVRVTASTVELAVDRLRSWPLFWALTDFGSRLLVTDSPSELLGSLDAPALLAPARRELADAGFVSGARTLLSGVHQVPQGAVVRIDRATGQAHQEDYSFFTYTSESLDDPEVMAERFLAALDCSMTRLVEASQGLRLVIPLSGGLDSRLLVAWLALHDQIRPGRALAFTYGVPGAREVEVSRQVAQQVGLEWHTVPYERRAVLEHWHSPATGRFLDAAHQWSALPHIQDWYALSTLRDQGVVREGDVLLPGHTVVGNMHNLELLDEVPLPRSQVARAVVWYHHNLQGHPQRAWHDHWVTQGVREALTLAGYDTSERSLRSAVEGYNLRERQTKYINNSMRTYEHLGMDWALPMLDHEVWQAWSAGSARLTADRNLYRALIDRLWAEATGSATSGQDDYYEVTQVSQATRSRLKQALAATHLLGAAERSFSTWSSLHSSMAFDALITDTSRPRAALELMAGRKTLGFWTRAFLADSWSRSARLFCNLPVVEGE</sequence>
<proteinExistence type="predicted"/>
<organism evidence="6 7">
    <name type="scientific">Actinomyces urogenitalis DSM 15434</name>
    <dbReference type="NCBI Taxonomy" id="525246"/>
    <lineage>
        <taxon>Bacteria</taxon>
        <taxon>Bacillati</taxon>
        <taxon>Actinomycetota</taxon>
        <taxon>Actinomycetes</taxon>
        <taxon>Actinomycetales</taxon>
        <taxon>Actinomycetaceae</taxon>
        <taxon>Actinomyces</taxon>
    </lineage>
</organism>
<keyword evidence="3" id="KW-0028">Amino-acid biosynthesis</keyword>
<dbReference type="PANTHER" id="PTHR43284">
    <property type="entry name" value="ASPARAGINE SYNTHETASE (GLUTAMINE-HYDROLYZING)"/>
    <property type="match status" value="1"/>
</dbReference>
<protein>
    <recommendedName>
        <fullName evidence="2">asparagine synthase (glutamine-hydrolyzing)</fullName>
        <ecNumber evidence="2">6.3.5.4</ecNumber>
    </recommendedName>
</protein>
<dbReference type="GO" id="GO:0004066">
    <property type="term" value="F:asparagine synthase (glutamine-hydrolyzing) activity"/>
    <property type="evidence" value="ECO:0007669"/>
    <property type="project" value="UniProtKB-EC"/>
</dbReference>
<evidence type="ECO:0000259" key="5">
    <source>
        <dbReference type="Pfam" id="PF00733"/>
    </source>
</evidence>
<dbReference type="EMBL" id="ACFH01000194">
    <property type="protein sequence ID" value="EEH64986.1"/>
    <property type="molecule type" value="Genomic_DNA"/>
</dbReference>
<feature type="domain" description="Asparagine synthetase" evidence="5">
    <location>
        <begin position="196"/>
        <end position="263"/>
    </location>
</feature>
<name>C0W8C3_9ACTO</name>
<dbReference type="SUPFAM" id="SSF52402">
    <property type="entry name" value="Adenine nucleotide alpha hydrolases-like"/>
    <property type="match status" value="1"/>
</dbReference>
<evidence type="ECO:0000313" key="6">
    <source>
        <dbReference type="EMBL" id="EEH64986.1"/>
    </source>
</evidence>
<dbReference type="InterPro" id="IPR051786">
    <property type="entry name" value="ASN_synthetase/amidase"/>
</dbReference>
<evidence type="ECO:0000313" key="7">
    <source>
        <dbReference type="Proteomes" id="UP000004778"/>
    </source>
</evidence>
<dbReference type="HOGENOM" id="CLU_034196_0_0_11"/>
<reference evidence="6 7" key="1">
    <citation type="submission" date="2009-01" db="EMBL/GenBank/DDBJ databases">
        <authorList>
            <person name="Qin X."/>
            <person name="Bachman B."/>
            <person name="Battles P."/>
            <person name="Bell A."/>
            <person name="Bess C."/>
            <person name="Bickham C."/>
            <person name="Chaboub L."/>
            <person name="Chen D."/>
            <person name="Coyle M."/>
            <person name="Deiros D.R."/>
            <person name="Dinh H."/>
            <person name="Forbes L."/>
            <person name="Fowler G."/>
            <person name="Francisco L."/>
            <person name="Fu Q."/>
            <person name="Gubbala S."/>
            <person name="Hale W."/>
            <person name="Han Y."/>
            <person name="Hemphill L."/>
            <person name="Highlander S.K."/>
            <person name="Hirani K."/>
            <person name="Hogues M."/>
            <person name="Jackson L."/>
            <person name="Jakkamsetti A."/>
            <person name="Javaid M."/>
            <person name="Jiang H."/>
            <person name="Korchina V."/>
            <person name="Kovar C."/>
            <person name="Lara F."/>
            <person name="Lee S."/>
            <person name="Mata R."/>
            <person name="Mathew T."/>
            <person name="Moen C."/>
            <person name="Morales K."/>
            <person name="Munidasa M."/>
            <person name="Nazareth L."/>
            <person name="Ngo R."/>
            <person name="Nguyen L."/>
            <person name="Okwuonu G."/>
            <person name="Ongeri F."/>
            <person name="Patil S."/>
            <person name="Petrosino J."/>
            <person name="Pham C."/>
            <person name="Pham P."/>
            <person name="Pu L.-L."/>
            <person name="Puazo M."/>
            <person name="Raj R."/>
            <person name="Reid J."/>
            <person name="Rouhana J."/>
            <person name="Saada N."/>
            <person name="Shang Y."/>
            <person name="Simmons D."/>
            <person name="Thornton R."/>
            <person name="Warren J."/>
            <person name="Weissenberger G."/>
            <person name="Zhang J."/>
            <person name="Zhang L."/>
            <person name="Zhou C."/>
            <person name="Zhu D."/>
            <person name="Muzny D."/>
            <person name="Worley K."/>
            <person name="Gibbs R."/>
        </authorList>
    </citation>
    <scope>NUCLEOTIDE SEQUENCE [LARGE SCALE GENOMIC DNA]</scope>
    <source>
        <strain evidence="6 7">DSM 15434</strain>
    </source>
</reference>
<evidence type="ECO:0000256" key="1">
    <source>
        <dbReference type="ARBA" id="ARBA00005187"/>
    </source>
</evidence>
<accession>C0W8C3</accession>
<dbReference type="RefSeq" id="WP_006549024.1">
    <property type="nucleotide sequence ID" value="NZ_DS999575.1"/>
</dbReference>
<dbReference type="SUPFAM" id="SSF56235">
    <property type="entry name" value="N-terminal nucleophile aminohydrolases (Ntn hydrolases)"/>
    <property type="match status" value="1"/>
</dbReference>
<dbReference type="InterPro" id="IPR001962">
    <property type="entry name" value="Asn_synthase"/>
</dbReference>
<evidence type="ECO:0000256" key="3">
    <source>
        <dbReference type="ARBA" id="ARBA00022888"/>
    </source>
</evidence>
<dbReference type="GO" id="GO:0006529">
    <property type="term" value="P:asparagine biosynthetic process"/>
    <property type="evidence" value="ECO:0007669"/>
    <property type="project" value="UniProtKB-KW"/>
</dbReference>
<keyword evidence="7" id="KW-1185">Reference proteome</keyword>
<dbReference type="eggNOG" id="COG0367">
    <property type="taxonomic scope" value="Bacteria"/>
</dbReference>
<dbReference type="Proteomes" id="UP000004778">
    <property type="component" value="Unassembled WGS sequence"/>
</dbReference>
<comment type="catalytic activity">
    <reaction evidence="4">
        <text>L-aspartate + L-glutamine + ATP + H2O = L-asparagine + L-glutamate + AMP + diphosphate + H(+)</text>
        <dbReference type="Rhea" id="RHEA:12228"/>
        <dbReference type="ChEBI" id="CHEBI:15377"/>
        <dbReference type="ChEBI" id="CHEBI:15378"/>
        <dbReference type="ChEBI" id="CHEBI:29985"/>
        <dbReference type="ChEBI" id="CHEBI:29991"/>
        <dbReference type="ChEBI" id="CHEBI:30616"/>
        <dbReference type="ChEBI" id="CHEBI:33019"/>
        <dbReference type="ChEBI" id="CHEBI:58048"/>
        <dbReference type="ChEBI" id="CHEBI:58359"/>
        <dbReference type="ChEBI" id="CHEBI:456215"/>
        <dbReference type="EC" id="6.3.5.4"/>
    </reaction>
</comment>
<keyword evidence="3" id="KW-0061">Asparagine biosynthesis</keyword>
<dbReference type="EC" id="6.3.5.4" evidence="2"/>
<comment type="caution">
    <text evidence="6">The sequence shown here is derived from an EMBL/GenBank/DDBJ whole genome shotgun (WGS) entry which is preliminary data.</text>
</comment>
<comment type="pathway">
    <text evidence="1">Amino-acid biosynthesis; L-asparagine biosynthesis; L-asparagine from L-aspartate (L-Gln route): step 1/1.</text>
</comment>
<dbReference type="Pfam" id="PF00733">
    <property type="entry name" value="Asn_synthase"/>
    <property type="match status" value="1"/>
</dbReference>